<dbReference type="NCBIfam" id="TIGR00004">
    <property type="entry name" value="Rid family detoxifying hydrolase"/>
    <property type="match status" value="1"/>
</dbReference>
<dbReference type="Gene3D" id="3.30.1330.40">
    <property type="entry name" value="RutC-like"/>
    <property type="match status" value="1"/>
</dbReference>
<organism evidence="3 4">
    <name type="scientific">Shewanella electrodiphila</name>
    <dbReference type="NCBI Taxonomy" id="934143"/>
    <lineage>
        <taxon>Bacteria</taxon>
        <taxon>Pseudomonadati</taxon>
        <taxon>Pseudomonadota</taxon>
        <taxon>Gammaproteobacteria</taxon>
        <taxon>Alteromonadales</taxon>
        <taxon>Shewanellaceae</taxon>
        <taxon>Shewanella</taxon>
    </lineage>
</organism>
<evidence type="ECO:0000313" key="4">
    <source>
        <dbReference type="Proteomes" id="UP001202134"/>
    </source>
</evidence>
<proteinExistence type="inferred from homology"/>
<name>A0ABT0KKY6_9GAMM</name>
<keyword evidence="3" id="KW-0378">Hydrolase</keyword>
<sequence length="160" mass="17148">MKLMVSLSILASFYVNAVQSSEQKVLPVNLGSYSEGEVSFLNTQQGDMTLPFSEGVKVGGTVYLSGQIGFNPETKTLVKGGIVAETQSTLLGIKGSLGRMGYEMKDVVKCTVMLTDIEDFSAFNQVYKQHFSSPYPARSTMAVKGLALGASIEIECIAAK</sequence>
<dbReference type="PROSITE" id="PS01094">
    <property type="entry name" value="UPF0076"/>
    <property type="match status" value="1"/>
</dbReference>
<comment type="caution">
    <text evidence="3">The sequence shown here is derived from an EMBL/GenBank/DDBJ whole genome shotgun (WGS) entry which is preliminary data.</text>
</comment>
<dbReference type="Proteomes" id="UP001202134">
    <property type="component" value="Unassembled WGS sequence"/>
</dbReference>
<feature type="chain" id="PRO_5047489607" evidence="2">
    <location>
        <begin position="18"/>
        <end position="160"/>
    </location>
</feature>
<evidence type="ECO:0000256" key="1">
    <source>
        <dbReference type="ARBA" id="ARBA00010552"/>
    </source>
</evidence>
<dbReference type="SUPFAM" id="SSF55298">
    <property type="entry name" value="YjgF-like"/>
    <property type="match status" value="1"/>
</dbReference>
<dbReference type="EMBL" id="JAKIKU010000001">
    <property type="protein sequence ID" value="MCL1044379.1"/>
    <property type="molecule type" value="Genomic_DNA"/>
</dbReference>
<dbReference type="InterPro" id="IPR006056">
    <property type="entry name" value="RidA"/>
</dbReference>
<keyword evidence="4" id="KW-1185">Reference proteome</keyword>
<dbReference type="PANTHER" id="PTHR11803">
    <property type="entry name" value="2-IMINOBUTANOATE/2-IMINOPROPANOATE DEAMINASE RIDA"/>
    <property type="match status" value="1"/>
</dbReference>
<dbReference type="RefSeq" id="WP_248954777.1">
    <property type="nucleotide sequence ID" value="NZ_JAKIKU010000001.1"/>
</dbReference>
<keyword evidence="2" id="KW-0732">Signal</keyword>
<dbReference type="Pfam" id="PF01042">
    <property type="entry name" value="Ribonuc_L-PSP"/>
    <property type="match status" value="1"/>
</dbReference>
<protein>
    <submittedName>
        <fullName evidence="3">Rid family detoxifying hydrolase</fullName>
    </submittedName>
</protein>
<dbReference type="CDD" id="cd00448">
    <property type="entry name" value="YjgF_YER057c_UK114_family"/>
    <property type="match status" value="1"/>
</dbReference>
<gene>
    <name evidence="3" type="ORF">L2737_03395</name>
</gene>
<dbReference type="InterPro" id="IPR006175">
    <property type="entry name" value="YjgF/YER057c/UK114"/>
</dbReference>
<dbReference type="PANTHER" id="PTHR11803:SF39">
    <property type="entry name" value="2-IMINOBUTANOATE_2-IMINOPROPANOATE DEAMINASE"/>
    <property type="match status" value="1"/>
</dbReference>
<comment type="similarity">
    <text evidence="1">Belongs to the RutC family.</text>
</comment>
<accession>A0ABT0KKY6</accession>
<dbReference type="InterPro" id="IPR019897">
    <property type="entry name" value="RidA_CS"/>
</dbReference>
<dbReference type="GO" id="GO:0016787">
    <property type="term" value="F:hydrolase activity"/>
    <property type="evidence" value="ECO:0007669"/>
    <property type="project" value="UniProtKB-KW"/>
</dbReference>
<dbReference type="InterPro" id="IPR035959">
    <property type="entry name" value="RutC-like_sf"/>
</dbReference>
<evidence type="ECO:0000313" key="3">
    <source>
        <dbReference type="EMBL" id="MCL1044379.1"/>
    </source>
</evidence>
<evidence type="ECO:0000256" key="2">
    <source>
        <dbReference type="SAM" id="SignalP"/>
    </source>
</evidence>
<reference evidence="3 4" key="1">
    <citation type="submission" date="2022-01" db="EMBL/GenBank/DDBJ databases">
        <title>Whole genome-based taxonomy of the Shewanellaceae.</title>
        <authorList>
            <person name="Martin-Rodriguez A.J."/>
        </authorList>
    </citation>
    <scope>NUCLEOTIDE SEQUENCE [LARGE SCALE GENOMIC DNA]</scope>
    <source>
        <strain evidence="3 4">DSM 24955</strain>
    </source>
</reference>
<feature type="signal peptide" evidence="2">
    <location>
        <begin position="1"/>
        <end position="17"/>
    </location>
</feature>